<dbReference type="EMBL" id="MW366789">
    <property type="protein sequence ID" value="QSZ78369.1"/>
    <property type="molecule type" value="Genomic_DNA"/>
</dbReference>
<name>A0A8A3SPL2_JUNEF</name>
<evidence type="ECO:0000256" key="1">
    <source>
        <dbReference type="ARBA" id="ARBA00004229"/>
    </source>
</evidence>
<keyword evidence="7" id="KW-0150">Chloroplast</keyword>
<evidence type="ECO:0000256" key="5">
    <source>
        <dbReference type="ARBA" id="ARBA00035280"/>
    </source>
</evidence>
<evidence type="ECO:0000256" key="2">
    <source>
        <dbReference type="ARBA" id="ARBA00008560"/>
    </source>
</evidence>
<dbReference type="GO" id="GO:0015934">
    <property type="term" value="C:large ribosomal subunit"/>
    <property type="evidence" value="ECO:0007669"/>
    <property type="project" value="InterPro"/>
</dbReference>
<protein>
    <recommendedName>
        <fullName evidence="5">Large ribosomal subunit protein bL32c</fullName>
    </recommendedName>
    <alternativeName>
        <fullName evidence="6">50S ribosomal protein L32, chloroplastic</fullName>
    </alternativeName>
</protein>
<keyword evidence="4" id="KW-0687">Ribonucleoprotein</keyword>
<dbReference type="InterPro" id="IPR002677">
    <property type="entry name" value="Ribosomal_bL32"/>
</dbReference>
<organism evidence="7">
    <name type="scientific">Juncus effusus</name>
    <name type="common">Soft rush</name>
    <dbReference type="NCBI Taxonomy" id="13579"/>
    <lineage>
        <taxon>Eukaryota</taxon>
        <taxon>Viridiplantae</taxon>
        <taxon>Streptophyta</taxon>
        <taxon>Embryophyta</taxon>
        <taxon>Tracheophyta</taxon>
        <taxon>Spermatophyta</taxon>
        <taxon>Magnoliopsida</taxon>
        <taxon>Liliopsida</taxon>
        <taxon>Poales</taxon>
        <taxon>Juncaceae</taxon>
        <taxon>Juncus</taxon>
    </lineage>
</organism>
<keyword evidence="7" id="KW-0934">Plastid</keyword>
<dbReference type="Pfam" id="PF01783">
    <property type="entry name" value="Ribosomal_L32p"/>
    <property type="match status" value="1"/>
</dbReference>
<dbReference type="GO" id="GO:0003735">
    <property type="term" value="F:structural constituent of ribosome"/>
    <property type="evidence" value="ECO:0007669"/>
    <property type="project" value="InterPro"/>
</dbReference>
<reference evidence="7" key="1">
    <citation type="submission" date="2020-12" db="EMBL/GenBank/DDBJ databases">
        <title>The complete chloroplast genome sequence of Juncus effusus.</title>
        <authorList>
            <person name="Fang Z."/>
            <person name="Lu M."/>
            <person name="Han R."/>
            <person name="Yi Y."/>
            <person name="Lv Y."/>
        </authorList>
    </citation>
    <scope>NUCLEOTIDE SEQUENCE</scope>
</reference>
<keyword evidence="3 7" id="KW-0689">Ribosomal protein</keyword>
<dbReference type="NCBIfam" id="TIGR01031">
    <property type="entry name" value="rpmF_bact"/>
    <property type="match status" value="1"/>
</dbReference>
<geneLocation type="chloroplast" evidence="7"/>
<evidence type="ECO:0000256" key="3">
    <source>
        <dbReference type="ARBA" id="ARBA00022980"/>
    </source>
</evidence>
<evidence type="ECO:0000256" key="6">
    <source>
        <dbReference type="ARBA" id="ARBA00035431"/>
    </source>
</evidence>
<comment type="similarity">
    <text evidence="2">Belongs to the bacterial ribosomal protein bL32 family.</text>
</comment>
<dbReference type="AlphaFoldDB" id="A0A8A3SPL2"/>
<sequence length="30" mass="3659">MAVPKKRTSMSKKRIRRNIWIKKGYLIVKK</sequence>
<dbReference type="GeneID" id="69227163"/>
<comment type="subcellular location">
    <subcellularLocation>
        <location evidence="1">Plastid</location>
        <location evidence="1">Chloroplast</location>
    </subcellularLocation>
</comment>
<dbReference type="InterPro" id="IPR044958">
    <property type="entry name" value="Ribosomal_bL32_plant/cyanobact"/>
</dbReference>
<dbReference type="PANTHER" id="PTHR36083">
    <property type="entry name" value="50S RIBOSOMAL PROTEIN L32, CHLOROPLASTIC"/>
    <property type="match status" value="1"/>
</dbReference>
<dbReference type="GO" id="GO:0006412">
    <property type="term" value="P:translation"/>
    <property type="evidence" value="ECO:0007669"/>
    <property type="project" value="InterPro"/>
</dbReference>
<evidence type="ECO:0000256" key="4">
    <source>
        <dbReference type="ARBA" id="ARBA00023274"/>
    </source>
</evidence>
<evidence type="ECO:0000313" key="7">
    <source>
        <dbReference type="EMBL" id="QSZ78369.1"/>
    </source>
</evidence>
<dbReference type="RefSeq" id="YP_010233701.1">
    <property type="nucleotide sequence ID" value="NC_059754.1"/>
</dbReference>
<dbReference type="InterPro" id="IPR011332">
    <property type="entry name" value="Ribosomal_zn-bd"/>
</dbReference>
<dbReference type="PANTHER" id="PTHR36083:SF1">
    <property type="entry name" value="LARGE RIBOSOMAL SUBUNIT PROTEIN BL32C"/>
    <property type="match status" value="1"/>
</dbReference>
<accession>A0A8A3SPL2</accession>
<proteinExistence type="inferred from homology"/>
<dbReference type="GO" id="GO:0009507">
    <property type="term" value="C:chloroplast"/>
    <property type="evidence" value="ECO:0007669"/>
    <property type="project" value="UniProtKB-SubCell"/>
</dbReference>
<gene>
    <name evidence="7" type="primary">rpl32</name>
</gene>
<dbReference type="SUPFAM" id="SSF57829">
    <property type="entry name" value="Zn-binding ribosomal proteins"/>
    <property type="match status" value="1"/>
</dbReference>